<evidence type="ECO:0000256" key="2">
    <source>
        <dbReference type="ARBA" id="ARBA00022801"/>
    </source>
</evidence>
<protein>
    <submittedName>
        <fullName evidence="5">Acetamidase</fullName>
    </submittedName>
</protein>
<keyword evidence="2" id="KW-0378">Hydrolase</keyword>
<dbReference type="PANTHER" id="PTHR46072">
    <property type="entry name" value="AMIDASE-RELATED-RELATED"/>
    <property type="match status" value="1"/>
</dbReference>
<proteinExistence type="inferred from homology"/>
<name>A0AA39ZFG0_9PEZI</name>
<evidence type="ECO:0000313" key="6">
    <source>
        <dbReference type="Proteomes" id="UP001174997"/>
    </source>
</evidence>
<evidence type="ECO:0000256" key="1">
    <source>
        <dbReference type="ARBA" id="ARBA00009199"/>
    </source>
</evidence>
<organism evidence="5 6">
    <name type="scientific">Cercophora samala</name>
    <dbReference type="NCBI Taxonomy" id="330535"/>
    <lineage>
        <taxon>Eukaryota</taxon>
        <taxon>Fungi</taxon>
        <taxon>Dikarya</taxon>
        <taxon>Ascomycota</taxon>
        <taxon>Pezizomycotina</taxon>
        <taxon>Sordariomycetes</taxon>
        <taxon>Sordariomycetidae</taxon>
        <taxon>Sordariales</taxon>
        <taxon>Lasiosphaeriaceae</taxon>
        <taxon>Cercophora</taxon>
    </lineage>
</organism>
<dbReference type="GO" id="GO:0016787">
    <property type="term" value="F:hydrolase activity"/>
    <property type="evidence" value="ECO:0007669"/>
    <property type="project" value="UniProtKB-KW"/>
</dbReference>
<dbReference type="InterPro" id="IPR036928">
    <property type="entry name" value="AS_sf"/>
</dbReference>
<gene>
    <name evidence="5" type="ORF">QBC41DRAFT_222711</name>
</gene>
<dbReference type="PANTHER" id="PTHR46072:SF8">
    <property type="entry name" value="AMIDASE DOMAIN-CONTAINING PROTEIN"/>
    <property type="match status" value="1"/>
</dbReference>
<accession>A0AA39ZFG0</accession>
<feature type="active site" description="Charge relay system" evidence="3">
    <location>
        <position position="177"/>
    </location>
</feature>
<evidence type="ECO:0000313" key="5">
    <source>
        <dbReference type="EMBL" id="KAK0670021.1"/>
    </source>
</evidence>
<dbReference type="PIRSF" id="PIRSF001221">
    <property type="entry name" value="Amidase_fungi"/>
    <property type="match status" value="1"/>
</dbReference>
<sequence>MRSSLFANISLTTGLSLLVCLSFSVALMLQYGVGFLTQFSVKSVHPQSWQQVVAAKLQRDNDKIPVDWRLDSNIIARAKTTKRLTGDFIESLLDSHSMAITSLDIPDLVAFMENGTLTAVQVITAFCKRAAFAHQLSNLLLEIGFDIALARARELDAHFAAHKTLVGPLHGIPLTMKDQFHIKGLETSMAYVSWIGTFEGKKGTGMEKHVESELVRELYSLGAVPIGKAPETNNNILGYTFNPHNQNLSSGGSSGGEGAMQALGGSAFGIATDIGGSVSMPAAYQGVYSMKPSAGRLSFRDVANTGRGQEVMPTVAGIMAHSVASLRLVFKSLLSTEPWTRDPYTLPIPWRSDNEYQNDNQSNRKPAFGFMPNDGIVVPHPPVARALQIVRQALTDADFERNSLNPNILPYVSELLDWLPPSNNHSSEIHGPIARGDGCPDVWEAIQQSGEPIVPEIENVFPGGKRRPPIPLPEYEQVVLKMNDYRWEYNDYWQSSAGKTSSGRPVDVVIAPVTPHTAIPPGKFIYSAYTDALNVLDFCNVVIPITFADKNQDTVDPNFQPLTDKDRQNMASYDPELFDGTPAAIQVFGRRLDEERVLSVAQIVVDAVAAWKRKHSQQ</sequence>
<dbReference type="Proteomes" id="UP001174997">
    <property type="component" value="Unassembled WGS sequence"/>
</dbReference>
<dbReference type="SUPFAM" id="SSF75304">
    <property type="entry name" value="Amidase signature (AS) enzymes"/>
    <property type="match status" value="1"/>
</dbReference>
<feature type="active site" description="Acyl-ester intermediate" evidence="3">
    <location>
        <position position="277"/>
    </location>
</feature>
<dbReference type="Gene3D" id="3.90.1300.10">
    <property type="entry name" value="Amidase signature (AS) domain"/>
    <property type="match status" value="1"/>
</dbReference>
<evidence type="ECO:0000259" key="4">
    <source>
        <dbReference type="Pfam" id="PF01425"/>
    </source>
</evidence>
<evidence type="ECO:0000256" key="3">
    <source>
        <dbReference type="PIRSR" id="PIRSR001221-1"/>
    </source>
</evidence>
<feature type="active site" description="Charge relay system" evidence="3">
    <location>
        <position position="253"/>
    </location>
</feature>
<dbReference type="AlphaFoldDB" id="A0AA39ZFG0"/>
<comment type="caution">
    <text evidence="5">The sequence shown here is derived from an EMBL/GenBank/DDBJ whole genome shotgun (WGS) entry which is preliminary data.</text>
</comment>
<comment type="similarity">
    <text evidence="1">Belongs to the amidase family.</text>
</comment>
<dbReference type="Pfam" id="PF01425">
    <property type="entry name" value="Amidase"/>
    <property type="match status" value="1"/>
</dbReference>
<keyword evidence="6" id="KW-1185">Reference proteome</keyword>
<feature type="domain" description="Amidase" evidence="4">
    <location>
        <begin position="122"/>
        <end position="598"/>
    </location>
</feature>
<reference evidence="5" key="1">
    <citation type="submission" date="2023-06" db="EMBL/GenBank/DDBJ databases">
        <title>Genome-scale phylogeny and comparative genomics of the fungal order Sordariales.</title>
        <authorList>
            <consortium name="Lawrence Berkeley National Laboratory"/>
            <person name="Hensen N."/>
            <person name="Bonometti L."/>
            <person name="Westerberg I."/>
            <person name="Brannstrom I.O."/>
            <person name="Guillou S."/>
            <person name="Cros-Aarteil S."/>
            <person name="Calhoun S."/>
            <person name="Haridas S."/>
            <person name="Kuo A."/>
            <person name="Mondo S."/>
            <person name="Pangilinan J."/>
            <person name="Riley R."/>
            <person name="Labutti K."/>
            <person name="Andreopoulos B."/>
            <person name="Lipzen A."/>
            <person name="Chen C."/>
            <person name="Yanf M."/>
            <person name="Daum C."/>
            <person name="Ng V."/>
            <person name="Clum A."/>
            <person name="Steindorff A."/>
            <person name="Ohm R."/>
            <person name="Martin F."/>
            <person name="Silar P."/>
            <person name="Natvig D."/>
            <person name="Lalanne C."/>
            <person name="Gautier V."/>
            <person name="Ament-Velasquez S.L."/>
            <person name="Kruys A."/>
            <person name="Hutchinson M.I."/>
            <person name="Powell A.J."/>
            <person name="Barry K."/>
            <person name="Miller A.N."/>
            <person name="Grigoriev I.V."/>
            <person name="Debuchy R."/>
            <person name="Gladieux P."/>
            <person name="Thoren M.H."/>
            <person name="Johannesson H."/>
        </authorList>
    </citation>
    <scope>NUCLEOTIDE SEQUENCE</scope>
    <source>
        <strain evidence="5">CBS 307.81</strain>
    </source>
</reference>
<dbReference type="InterPro" id="IPR023631">
    <property type="entry name" value="Amidase_dom"/>
</dbReference>
<dbReference type="EMBL" id="JAULSY010000036">
    <property type="protein sequence ID" value="KAK0670021.1"/>
    <property type="molecule type" value="Genomic_DNA"/>
</dbReference>